<dbReference type="InterPro" id="IPR041374">
    <property type="entry name" value="BaeRF_family12"/>
</dbReference>
<proteinExistence type="predicted"/>
<evidence type="ECO:0000256" key="1">
    <source>
        <dbReference type="SAM" id="MobiDB-lite"/>
    </source>
</evidence>
<feature type="region of interest" description="Disordered" evidence="1">
    <location>
        <begin position="35"/>
        <end position="68"/>
    </location>
</feature>
<dbReference type="Proteomes" id="UP000483078">
    <property type="component" value="Unassembled WGS sequence"/>
</dbReference>
<reference evidence="2 3" key="1">
    <citation type="submission" date="2019-06" db="EMBL/GenBank/DDBJ databases">
        <title>Enrichment of Autotrophic Halophilic Microorganisms from Red Sea Brine Pool Using Microbial Electrosynthesis System.</title>
        <authorList>
            <person name="Alqahtani M.F."/>
            <person name="Bajracharya S."/>
            <person name="Katuri K.P."/>
            <person name="Ali M."/>
            <person name="Saikaly P.E."/>
        </authorList>
    </citation>
    <scope>NUCLEOTIDE SEQUENCE [LARGE SCALE GENOMIC DNA]</scope>
    <source>
        <strain evidence="2">MES6</strain>
    </source>
</reference>
<comment type="caution">
    <text evidence="2">The sequence shown here is derived from an EMBL/GenBank/DDBJ whole genome shotgun (WGS) entry which is preliminary data.</text>
</comment>
<evidence type="ECO:0000313" key="3">
    <source>
        <dbReference type="Proteomes" id="UP000483078"/>
    </source>
</evidence>
<dbReference type="EMBL" id="VENJ01000021">
    <property type="protein sequence ID" value="MTJ05678.1"/>
    <property type="molecule type" value="Genomic_DNA"/>
</dbReference>
<sequence length="151" mass="16711">MAKLQKKAWVLVADGEKALFMRNTAGAAHPELEIVRVESQENPRQGEQTADRPGRMPDSSAGQFSAMEEPDWHRLAKDRFAAGIADTLNREALKGAFEEIVLVAPPRTLGELRDQLHEAATARVCAEIPKTLTNHPLPEIKRRVLDALAEL</sequence>
<accession>A0A7C9LBY5</accession>
<dbReference type="Pfam" id="PF18856">
    <property type="entry name" value="baeRF_family12"/>
    <property type="match status" value="1"/>
</dbReference>
<dbReference type="RefSeq" id="WP_273250562.1">
    <property type="nucleotide sequence ID" value="NZ_VENJ01000021.1"/>
</dbReference>
<protein>
    <submittedName>
        <fullName evidence="2">Host attachment protein</fullName>
    </submittedName>
</protein>
<dbReference type="AlphaFoldDB" id="A0A7C9LBY5"/>
<organism evidence="2 3">
    <name type="scientific">Sediminimonas qiaohouensis</name>
    <dbReference type="NCBI Taxonomy" id="552061"/>
    <lineage>
        <taxon>Bacteria</taxon>
        <taxon>Pseudomonadati</taxon>
        <taxon>Pseudomonadota</taxon>
        <taxon>Alphaproteobacteria</taxon>
        <taxon>Rhodobacterales</taxon>
        <taxon>Roseobacteraceae</taxon>
        <taxon>Sediminimonas</taxon>
    </lineage>
</organism>
<gene>
    <name evidence="2" type="ORF">FH759_13420</name>
</gene>
<name>A0A7C9LBY5_9RHOB</name>
<evidence type="ECO:0000313" key="2">
    <source>
        <dbReference type="EMBL" id="MTJ05678.1"/>
    </source>
</evidence>